<dbReference type="SUPFAM" id="SSF55486">
    <property type="entry name" value="Metalloproteases ('zincins'), catalytic domain"/>
    <property type="match status" value="1"/>
</dbReference>
<feature type="binding site" evidence="12">
    <location>
        <position position="136"/>
    </location>
    <ligand>
        <name>Zn(2+)</name>
        <dbReference type="ChEBI" id="CHEBI:29105"/>
        <note>catalytic</note>
    </ligand>
</feature>
<comment type="caution">
    <text evidence="11">Lacks conserved residue(s) required for the propagation of feature annotation.</text>
</comment>
<evidence type="ECO:0000256" key="9">
    <source>
        <dbReference type="ARBA" id="ARBA00023157"/>
    </source>
</evidence>
<dbReference type="SMART" id="SM00235">
    <property type="entry name" value="ZnMc"/>
    <property type="match status" value="1"/>
</dbReference>
<dbReference type="InterPro" id="IPR024079">
    <property type="entry name" value="MetalloPept_cat_dom_sf"/>
</dbReference>
<feature type="signal peptide" evidence="13">
    <location>
        <begin position="1"/>
        <end position="21"/>
    </location>
</feature>
<dbReference type="PANTHER" id="PTHR10127:SF901">
    <property type="entry name" value="METALLOENDOPEPTIDASE"/>
    <property type="match status" value="1"/>
</dbReference>
<dbReference type="InterPro" id="IPR034035">
    <property type="entry name" value="Astacin-like_dom"/>
</dbReference>
<comment type="cofactor">
    <cofactor evidence="12 13">
        <name>Zn(2+)</name>
        <dbReference type="ChEBI" id="CHEBI:29105"/>
    </cofactor>
    <text evidence="12 13">Binds 1 zinc ion per subunit.</text>
</comment>
<reference evidence="16" key="1">
    <citation type="journal article" date="2020" name="Mar. Drugs">
        <title>Transcriptomic Analysis of Four Cerianthid (Cnidaria, Ceriantharia) Venoms.</title>
        <authorList>
            <person name="Klompen A.M.L."/>
            <person name="Macrander J."/>
            <person name="Reitzel A.M."/>
            <person name="Stampar S.N."/>
        </authorList>
    </citation>
    <scope>NUCLEOTIDE SEQUENCE</scope>
</reference>
<evidence type="ECO:0000256" key="6">
    <source>
        <dbReference type="ARBA" id="ARBA00022833"/>
    </source>
</evidence>
<organism evidence="16">
    <name type="scientific">Pachycerianthus maua</name>
    <dbReference type="NCBI Taxonomy" id="2736681"/>
    <lineage>
        <taxon>Eukaryota</taxon>
        <taxon>Metazoa</taxon>
        <taxon>Cnidaria</taxon>
        <taxon>Anthozoa</taxon>
        <taxon>Ceriantharia</taxon>
        <taxon>Spirularia</taxon>
        <taxon>Cerianthidae</taxon>
        <taxon>Pachycerianthus</taxon>
    </lineage>
</organism>
<evidence type="ECO:0000256" key="3">
    <source>
        <dbReference type="ARBA" id="ARBA00022723"/>
    </source>
</evidence>
<feature type="binding site" evidence="12">
    <location>
        <position position="142"/>
    </location>
    <ligand>
        <name>Zn(2+)</name>
        <dbReference type="ChEBI" id="CHEBI:29105"/>
        <note>catalytic</note>
    </ligand>
</feature>
<evidence type="ECO:0000256" key="10">
    <source>
        <dbReference type="ARBA" id="ARBA00023180"/>
    </source>
</evidence>
<dbReference type="InterPro" id="IPR003582">
    <property type="entry name" value="ShKT_dom"/>
</dbReference>
<dbReference type="Pfam" id="PF01400">
    <property type="entry name" value="Astacin"/>
    <property type="match status" value="1"/>
</dbReference>
<dbReference type="PROSITE" id="PS51670">
    <property type="entry name" value="SHKT"/>
    <property type="match status" value="1"/>
</dbReference>
<keyword evidence="6 12" id="KW-0862">Zinc</keyword>
<evidence type="ECO:0000256" key="13">
    <source>
        <dbReference type="RuleBase" id="RU361183"/>
    </source>
</evidence>
<proteinExistence type="evidence at transcript level"/>
<evidence type="ECO:0000256" key="4">
    <source>
        <dbReference type="ARBA" id="ARBA00022729"/>
    </source>
</evidence>
<evidence type="ECO:0000256" key="7">
    <source>
        <dbReference type="ARBA" id="ARBA00023049"/>
    </source>
</evidence>
<dbReference type="EC" id="3.4.24.-" evidence="13"/>
<accession>A0A7G7WYS8</accession>
<evidence type="ECO:0000256" key="11">
    <source>
        <dbReference type="PROSITE-ProRule" id="PRU01005"/>
    </source>
</evidence>
<dbReference type="FunFam" id="3.40.390.10:FF:000015">
    <property type="entry name" value="Meprin A subunit"/>
    <property type="match status" value="1"/>
</dbReference>
<feature type="chain" id="PRO_5029035716" description="Metalloendopeptidase" evidence="13">
    <location>
        <begin position="22"/>
        <end position="276"/>
    </location>
</feature>
<keyword evidence="10" id="KW-0325">Glycoprotein</keyword>
<evidence type="ECO:0000256" key="1">
    <source>
        <dbReference type="ARBA" id="ARBA00002657"/>
    </source>
</evidence>
<keyword evidence="5 12" id="KW-0378">Hydrolase</keyword>
<feature type="binding site" evidence="12">
    <location>
        <position position="132"/>
    </location>
    <ligand>
        <name>Zn(2+)</name>
        <dbReference type="ChEBI" id="CHEBI:29105"/>
        <note>catalytic</note>
    </ligand>
</feature>
<keyword evidence="3 12" id="KW-0479">Metal-binding</keyword>
<dbReference type="GO" id="GO:0008270">
    <property type="term" value="F:zinc ion binding"/>
    <property type="evidence" value="ECO:0007669"/>
    <property type="project" value="UniProtKB-UniRule"/>
</dbReference>
<keyword evidence="7 12" id="KW-0482">Metalloprotease</keyword>
<comment type="function">
    <text evidence="1">Metalloprotease.</text>
</comment>
<keyword evidence="4 13" id="KW-0732">Signal</keyword>
<dbReference type="InterPro" id="IPR006026">
    <property type="entry name" value="Peptidase_Metallo"/>
</dbReference>
<dbReference type="PANTHER" id="PTHR10127">
    <property type="entry name" value="DISCOIDIN, CUB, EGF, LAMININ , AND ZINC METALLOPROTEASE DOMAIN CONTAINING"/>
    <property type="match status" value="1"/>
</dbReference>
<protein>
    <recommendedName>
        <fullName evidence="13">Metalloendopeptidase</fullName>
        <ecNumber evidence="13">3.4.24.-</ecNumber>
    </recommendedName>
</protein>
<dbReference type="AlphaFoldDB" id="A0A7G7WYS8"/>
<dbReference type="GO" id="GO:0006508">
    <property type="term" value="P:proteolysis"/>
    <property type="evidence" value="ECO:0007669"/>
    <property type="project" value="UniProtKB-KW"/>
</dbReference>
<feature type="domain" description="Peptidase M12A" evidence="15">
    <location>
        <begin position="46"/>
        <end position="235"/>
    </location>
</feature>
<evidence type="ECO:0000259" key="15">
    <source>
        <dbReference type="PROSITE" id="PS51864"/>
    </source>
</evidence>
<evidence type="ECO:0000256" key="8">
    <source>
        <dbReference type="ARBA" id="ARBA00023145"/>
    </source>
</evidence>
<dbReference type="PRINTS" id="PR00480">
    <property type="entry name" value="ASTACIN"/>
</dbReference>
<evidence type="ECO:0000256" key="2">
    <source>
        <dbReference type="ARBA" id="ARBA00022670"/>
    </source>
</evidence>
<evidence type="ECO:0000313" key="16">
    <source>
        <dbReference type="EMBL" id="QNH72417.1"/>
    </source>
</evidence>
<name>A0A7G7WYS8_9CNID</name>
<keyword evidence="2 12" id="KW-0645">Protease</keyword>
<feature type="active site" evidence="12">
    <location>
        <position position="133"/>
    </location>
</feature>
<sequence>MKLVSFSSLLVFSTLWSTVSSLPLEFSQGLRTDQTVIKRPKGGGGGGVKYWPGNKVPYTISSLLSQPAKKAIHQALKVYKKKTCVSFVPRIEQENYVAFVPGQGCYSAVGLQGGRQEITISSRCETKGTILHETMHALGFHHEQSRYDRDEYVKVLWWNIEPGAEKNFELNSLKVQNTFNLPYDYDSLLHYNKKAYSKNNEDTIQAINNPDRKLGSFDKFSKTDLEKLNLVYPCKKAPFPKECKDSAGRCAEYAKFPNYCYHEFMRIRCKKSCDVC</sequence>
<dbReference type="Gene3D" id="3.40.390.10">
    <property type="entry name" value="Collagenase (Catalytic Domain)"/>
    <property type="match status" value="1"/>
</dbReference>
<keyword evidence="8" id="KW-0865">Zymogen</keyword>
<evidence type="ECO:0000259" key="14">
    <source>
        <dbReference type="PROSITE" id="PS51670"/>
    </source>
</evidence>
<feature type="disulfide bond" evidence="11">
    <location>
        <begin position="260"/>
        <end position="273"/>
    </location>
</feature>
<dbReference type="EMBL" id="MT747483">
    <property type="protein sequence ID" value="QNH72417.1"/>
    <property type="molecule type" value="mRNA"/>
</dbReference>
<keyword evidence="9 11" id="KW-1015">Disulfide bond</keyword>
<evidence type="ECO:0000256" key="5">
    <source>
        <dbReference type="ARBA" id="ARBA00022801"/>
    </source>
</evidence>
<feature type="domain" description="ShKT" evidence="14">
    <location>
        <begin position="243"/>
        <end position="276"/>
    </location>
</feature>
<dbReference type="PROSITE" id="PS51864">
    <property type="entry name" value="ASTACIN"/>
    <property type="match status" value="1"/>
</dbReference>
<evidence type="ECO:0000256" key="12">
    <source>
        <dbReference type="PROSITE-ProRule" id="PRU01211"/>
    </source>
</evidence>
<dbReference type="InterPro" id="IPR001506">
    <property type="entry name" value="Peptidase_M12A"/>
</dbReference>
<dbReference type="CDD" id="cd04280">
    <property type="entry name" value="ZnMc_astacin_like"/>
    <property type="match status" value="1"/>
</dbReference>
<dbReference type="GO" id="GO:0004222">
    <property type="term" value="F:metalloendopeptidase activity"/>
    <property type="evidence" value="ECO:0007669"/>
    <property type="project" value="UniProtKB-UniRule"/>
</dbReference>
<reference evidence="16" key="2">
    <citation type="submission" date="2020-07" db="EMBL/GenBank/DDBJ databases">
        <authorList>
            <person name="Klompen A.L."/>
            <person name="Macrander J."/>
            <person name="Reitzel A.M."/>
            <person name="Stampar S.N."/>
        </authorList>
    </citation>
    <scope>NUCLEOTIDE SEQUENCE</scope>
</reference>